<organism evidence="6 7">
    <name type="scientific">Phytoactinopolyspora halophila</name>
    <dbReference type="NCBI Taxonomy" id="1981511"/>
    <lineage>
        <taxon>Bacteria</taxon>
        <taxon>Bacillati</taxon>
        <taxon>Actinomycetota</taxon>
        <taxon>Actinomycetes</taxon>
        <taxon>Jiangellales</taxon>
        <taxon>Jiangellaceae</taxon>
        <taxon>Phytoactinopolyspora</taxon>
    </lineage>
</organism>
<dbReference type="PANTHER" id="PTHR43335:SF3">
    <property type="entry name" value="ABC TRANSPORTER"/>
    <property type="match status" value="1"/>
</dbReference>
<gene>
    <name evidence="6" type="ORF">DPM12_15815</name>
</gene>
<dbReference type="InterPro" id="IPR003593">
    <property type="entry name" value="AAA+_ATPase"/>
</dbReference>
<dbReference type="PANTHER" id="PTHR43335">
    <property type="entry name" value="ABC TRANSPORTER, ATP-BINDING PROTEIN"/>
    <property type="match status" value="1"/>
</dbReference>
<evidence type="ECO:0000256" key="1">
    <source>
        <dbReference type="ARBA" id="ARBA00005417"/>
    </source>
</evidence>
<evidence type="ECO:0000256" key="4">
    <source>
        <dbReference type="ARBA" id="ARBA00022840"/>
    </source>
</evidence>
<proteinExistence type="inferred from homology"/>
<dbReference type="RefSeq" id="WP_112259302.1">
    <property type="nucleotide sequence ID" value="NZ_QMIG01000018.1"/>
</dbReference>
<dbReference type="SMART" id="SM00382">
    <property type="entry name" value="AAA"/>
    <property type="match status" value="1"/>
</dbReference>
<keyword evidence="3" id="KW-0547">Nucleotide-binding</keyword>
<dbReference type="EMBL" id="QMIG01000018">
    <property type="protein sequence ID" value="RAW11920.1"/>
    <property type="molecule type" value="Genomic_DNA"/>
</dbReference>
<dbReference type="AlphaFoldDB" id="A0A329QHW2"/>
<dbReference type="SUPFAM" id="SSF52540">
    <property type="entry name" value="P-loop containing nucleoside triphosphate hydrolases"/>
    <property type="match status" value="1"/>
</dbReference>
<sequence length="214" mass="23089">MTGREGERGQAVLRAVGLRKTFRDTLVFENFHLEVSGGGLVALVGPNGAGKSTLLECLAGAMPLDAGSITIVGEVSDPSSASHWRSVYGVLDDFTWLPDLTVADHMMLMSPERDADAVHRALESFGVAGIRDRMPESLSSGQRQRAALATVHVRPWHVLLLDEPENHLDSEGFETLVRELEQAAEPRRCIVLSSHSSVLVERLGCPVITMAAPG</sequence>
<accession>A0A329QHW2</accession>
<keyword evidence="7" id="KW-1185">Reference proteome</keyword>
<evidence type="ECO:0000313" key="6">
    <source>
        <dbReference type="EMBL" id="RAW11920.1"/>
    </source>
</evidence>
<dbReference type="OrthoDB" id="6198786at2"/>
<evidence type="ECO:0000256" key="2">
    <source>
        <dbReference type="ARBA" id="ARBA00022448"/>
    </source>
</evidence>
<dbReference type="Gene3D" id="3.40.50.300">
    <property type="entry name" value="P-loop containing nucleotide triphosphate hydrolases"/>
    <property type="match status" value="1"/>
</dbReference>
<keyword evidence="4 6" id="KW-0067">ATP-binding</keyword>
<reference evidence="6 7" key="1">
    <citation type="submission" date="2018-06" db="EMBL/GenBank/DDBJ databases">
        <title>Phytoactinopolyspora halophila sp. nov., a novel halophilic actinomycete isolated from a saline soil in China.</title>
        <authorList>
            <person name="Tang S.-K."/>
        </authorList>
    </citation>
    <scope>NUCLEOTIDE SEQUENCE [LARGE SCALE GENOMIC DNA]</scope>
    <source>
        <strain evidence="6 7">YIM 96934</strain>
    </source>
</reference>
<evidence type="ECO:0000256" key="3">
    <source>
        <dbReference type="ARBA" id="ARBA00022741"/>
    </source>
</evidence>
<protein>
    <submittedName>
        <fullName evidence="6">ABC transporter ATP-binding protein</fullName>
    </submittedName>
</protein>
<dbReference type="GO" id="GO:0016887">
    <property type="term" value="F:ATP hydrolysis activity"/>
    <property type="evidence" value="ECO:0007669"/>
    <property type="project" value="InterPro"/>
</dbReference>
<dbReference type="GO" id="GO:0005524">
    <property type="term" value="F:ATP binding"/>
    <property type="evidence" value="ECO:0007669"/>
    <property type="project" value="UniProtKB-KW"/>
</dbReference>
<dbReference type="PROSITE" id="PS50893">
    <property type="entry name" value="ABC_TRANSPORTER_2"/>
    <property type="match status" value="1"/>
</dbReference>
<comment type="caution">
    <text evidence="6">The sequence shown here is derived from an EMBL/GenBank/DDBJ whole genome shotgun (WGS) entry which is preliminary data.</text>
</comment>
<comment type="similarity">
    <text evidence="1">Belongs to the ABC transporter superfamily.</text>
</comment>
<evidence type="ECO:0000259" key="5">
    <source>
        <dbReference type="PROSITE" id="PS50893"/>
    </source>
</evidence>
<name>A0A329QHW2_9ACTN</name>
<evidence type="ECO:0000313" key="7">
    <source>
        <dbReference type="Proteomes" id="UP000250462"/>
    </source>
</evidence>
<feature type="domain" description="ABC transporter" evidence="5">
    <location>
        <begin position="13"/>
        <end position="212"/>
    </location>
</feature>
<dbReference type="InterPro" id="IPR003439">
    <property type="entry name" value="ABC_transporter-like_ATP-bd"/>
</dbReference>
<dbReference type="Pfam" id="PF00005">
    <property type="entry name" value="ABC_tran"/>
    <property type="match status" value="1"/>
</dbReference>
<keyword evidence="2" id="KW-0813">Transport</keyword>
<dbReference type="Proteomes" id="UP000250462">
    <property type="component" value="Unassembled WGS sequence"/>
</dbReference>
<dbReference type="InterPro" id="IPR027417">
    <property type="entry name" value="P-loop_NTPase"/>
</dbReference>